<dbReference type="AlphaFoldDB" id="A0A518N6U3"/>
<organism evidence="2 3">
    <name type="scientific">Luteimonas granuli</name>
    <dbReference type="NCBI Taxonomy" id="1176533"/>
    <lineage>
        <taxon>Bacteria</taxon>
        <taxon>Pseudomonadati</taxon>
        <taxon>Pseudomonadota</taxon>
        <taxon>Gammaproteobacteria</taxon>
        <taxon>Lysobacterales</taxon>
        <taxon>Lysobacteraceae</taxon>
        <taxon>Luteimonas</taxon>
    </lineage>
</organism>
<dbReference type="EMBL" id="CP042218">
    <property type="protein sequence ID" value="QDW67630.1"/>
    <property type="molecule type" value="Genomic_DNA"/>
</dbReference>
<feature type="region of interest" description="Disordered" evidence="1">
    <location>
        <begin position="31"/>
        <end position="61"/>
    </location>
</feature>
<dbReference type="KEGG" id="lug:FPZ22_12690"/>
<dbReference type="PROSITE" id="PS51257">
    <property type="entry name" value="PROKAR_LIPOPROTEIN"/>
    <property type="match status" value="1"/>
</dbReference>
<protein>
    <submittedName>
        <fullName evidence="2">Uncharacterized protein</fullName>
    </submittedName>
</protein>
<sequence>MDLPIRRFAPACLAIACLALGSCVRDDRAVAPGADQPPATSAPPPTPRASLEPDPANAPIERAAPPTLQAVALGRFEPVDPVAGAMTGALEIGDSRIACDSGIVFVTERVAIVRGGDEFSAGQRYADVMMVDALQPVELRRVLDETRADDGRGLCGSMKTGFLALSSQVEQDGRVVKLVALQGDGIPAATAEDTALCAAVTYVSED</sequence>
<keyword evidence="3" id="KW-1185">Reference proteome</keyword>
<dbReference type="OrthoDB" id="5973468at2"/>
<dbReference type="RefSeq" id="WP_144893522.1">
    <property type="nucleotide sequence ID" value="NZ_CP042218.1"/>
</dbReference>
<evidence type="ECO:0000313" key="3">
    <source>
        <dbReference type="Proteomes" id="UP000316584"/>
    </source>
</evidence>
<dbReference type="Proteomes" id="UP000316584">
    <property type="component" value="Chromosome"/>
</dbReference>
<proteinExistence type="predicted"/>
<evidence type="ECO:0000256" key="1">
    <source>
        <dbReference type="SAM" id="MobiDB-lite"/>
    </source>
</evidence>
<gene>
    <name evidence="2" type="ORF">FPZ22_12690</name>
</gene>
<accession>A0A518N6U3</accession>
<name>A0A518N6U3_9GAMM</name>
<evidence type="ECO:0000313" key="2">
    <source>
        <dbReference type="EMBL" id="QDW67630.1"/>
    </source>
</evidence>
<reference evidence="2 3" key="1">
    <citation type="submission" date="2019-07" db="EMBL/GenBank/DDBJ databases">
        <title>Full genome sequence of Luteimonas sp. Gr-4.</title>
        <authorList>
            <person name="Im W.-T."/>
        </authorList>
    </citation>
    <scope>NUCLEOTIDE SEQUENCE [LARGE SCALE GENOMIC DNA]</scope>
    <source>
        <strain evidence="2 3">Gr-4</strain>
    </source>
</reference>